<dbReference type="InterPro" id="IPR004046">
    <property type="entry name" value="GST_C"/>
</dbReference>
<dbReference type="Proteomes" id="UP000813444">
    <property type="component" value="Unassembled WGS sequence"/>
</dbReference>
<comment type="similarity">
    <text evidence="1 2">Belongs to the GST superfamily.</text>
</comment>
<proteinExistence type="inferred from homology"/>
<dbReference type="Gene3D" id="1.20.1050.130">
    <property type="match status" value="1"/>
</dbReference>
<feature type="domain" description="GST C-terminal" evidence="4">
    <location>
        <begin position="92"/>
        <end position="225"/>
    </location>
</feature>
<evidence type="ECO:0000313" key="6">
    <source>
        <dbReference type="Proteomes" id="UP000813444"/>
    </source>
</evidence>
<dbReference type="InterPro" id="IPR040079">
    <property type="entry name" value="Glutathione_S-Trfase"/>
</dbReference>
<gene>
    <name evidence="5" type="ORF">B0I35DRAFT_489925</name>
</gene>
<dbReference type="SUPFAM" id="SSF52833">
    <property type="entry name" value="Thioredoxin-like"/>
    <property type="match status" value="1"/>
</dbReference>
<evidence type="ECO:0000256" key="2">
    <source>
        <dbReference type="RuleBase" id="RU003494"/>
    </source>
</evidence>
<dbReference type="CDD" id="cd03048">
    <property type="entry name" value="GST_N_Ure2p_like"/>
    <property type="match status" value="1"/>
</dbReference>
<dbReference type="EMBL" id="JAGPNK010000013">
    <property type="protein sequence ID" value="KAH7309485.1"/>
    <property type="molecule type" value="Genomic_DNA"/>
</dbReference>
<comment type="caution">
    <text evidence="5">The sequence shown here is derived from an EMBL/GenBank/DDBJ whole genome shotgun (WGS) entry which is preliminary data.</text>
</comment>
<evidence type="ECO:0000259" key="3">
    <source>
        <dbReference type="PROSITE" id="PS50404"/>
    </source>
</evidence>
<name>A0A8K0SGQ6_9HYPO</name>
<dbReference type="InterPro" id="IPR036282">
    <property type="entry name" value="Glutathione-S-Trfase_C_sf"/>
</dbReference>
<dbReference type="PROSITE" id="PS50405">
    <property type="entry name" value="GST_CTER"/>
    <property type="match status" value="1"/>
</dbReference>
<dbReference type="InterPro" id="IPR004045">
    <property type="entry name" value="Glutathione_S-Trfase_N"/>
</dbReference>
<dbReference type="SUPFAM" id="SSF47616">
    <property type="entry name" value="GST C-terminal domain-like"/>
    <property type="match status" value="1"/>
</dbReference>
<evidence type="ECO:0000313" key="5">
    <source>
        <dbReference type="EMBL" id="KAH7309485.1"/>
    </source>
</evidence>
<dbReference type="AlphaFoldDB" id="A0A8K0SGQ6"/>
<dbReference type="SFLD" id="SFLDS00019">
    <property type="entry name" value="Glutathione_Transferase_(cytos"/>
    <property type="match status" value="1"/>
</dbReference>
<reference evidence="5" key="1">
    <citation type="journal article" date="2021" name="Nat. Commun.">
        <title>Genetic determinants of endophytism in the Arabidopsis root mycobiome.</title>
        <authorList>
            <person name="Mesny F."/>
            <person name="Miyauchi S."/>
            <person name="Thiergart T."/>
            <person name="Pickel B."/>
            <person name="Atanasova L."/>
            <person name="Karlsson M."/>
            <person name="Huettel B."/>
            <person name="Barry K.W."/>
            <person name="Haridas S."/>
            <person name="Chen C."/>
            <person name="Bauer D."/>
            <person name="Andreopoulos W."/>
            <person name="Pangilinan J."/>
            <person name="LaButti K."/>
            <person name="Riley R."/>
            <person name="Lipzen A."/>
            <person name="Clum A."/>
            <person name="Drula E."/>
            <person name="Henrissat B."/>
            <person name="Kohler A."/>
            <person name="Grigoriev I.V."/>
            <person name="Martin F.M."/>
            <person name="Hacquard S."/>
        </authorList>
    </citation>
    <scope>NUCLEOTIDE SEQUENCE</scope>
    <source>
        <strain evidence="5">MPI-CAGE-CH-0235</strain>
    </source>
</reference>
<evidence type="ECO:0000256" key="1">
    <source>
        <dbReference type="ARBA" id="ARBA00007409"/>
    </source>
</evidence>
<protein>
    <submittedName>
        <fullName evidence="5">Glutathione S-transferase</fullName>
    </submittedName>
</protein>
<dbReference type="Pfam" id="PF02798">
    <property type="entry name" value="GST_N"/>
    <property type="match status" value="1"/>
</dbReference>
<organism evidence="5 6">
    <name type="scientific">Stachybotrys elegans</name>
    <dbReference type="NCBI Taxonomy" id="80388"/>
    <lineage>
        <taxon>Eukaryota</taxon>
        <taxon>Fungi</taxon>
        <taxon>Dikarya</taxon>
        <taxon>Ascomycota</taxon>
        <taxon>Pezizomycotina</taxon>
        <taxon>Sordariomycetes</taxon>
        <taxon>Hypocreomycetidae</taxon>
        <taxon>Hypocreales</taxon>
        <taxon>Stachybotryaceae</taxon>
        <taxon>Stachybotrys</taxon>
    </lineage>
</organism>
<evidence type="ECO:0000259" key="4">
    <source>
        <dbReference type="PROSITE" id="PS50405"/>
    </source>
</evidence>
<sequence length="225" mass="25636">MSDLKPLILHGLIGPPNPTKVALVLSELDLPYEVRNYEHHEAKQEPFLSLNPNGRFPALEDPNTDIVLWESGAIIDYLIDTYDKAHKLSYATFPEKHLARCWEHFQMSGQGPYFGQKAWFSRLHPEKVPSAVDRYAAEIRRVTSVLDGHLKRQKEEQGNYCLVGDRVTYADIMFVPWSVLVPIFAAPEMDLSEFEHYGAWLASLVERPAIKNIVDQVTNTYKVAG</sequence>
<dbReference type="PROSITE" id="PS50404">
    <property type="entry name" value="GST_NTER"/>
    <property type="match status" value="1"/>
</dbReference>
<dbReference type="SFLD" id="SFLDG00358">
    <property type="entry name" value="Main_(cytGST)"/>
    <property type="match status" value="1"/>
</dbReference>
<dbReference type="OrthoDB" id="422574at2759"/>
<keyword evidence="6" id="KW-1185">Reference proteome</keyword>
<dbReference type="InterPro" id="IPR010987">
    <property type="entry name" value="Glutathione-S-Trfase_C-like"/>
</dbReference>
<dbReference type="PANTHER" id="PTHR44051:SF3">
    <property type="entry name" value="TRANSCRIPTIONAL REGULATOR URE2"/>
    <property type="match status" value="1"/>
</dbReference>
<accession>A0A8K0SGQ6</accession>
<dbReference type="InterPro" id="IPR036249">
    <property type="entry name" value="Thioredoxin-like_sf"/>
</dbReference>
<dbReference type="PANTHER" id="PTHR44051">
    <property type="entry name" value="GLUTATHIONE S-TRANSFERASE-RELATED"/>
    <property type="match status" value="1"/>
</dbReference>
<feature type="domain" description="GST N-terminal" evidence="3">
    <location>
        <begin position="5"/>
        <end position="86"/>
    </location>
</feature>
<dbReference type="Pfam" id="PF00043">
    <property type="entry name" value="GST_C"/>
    <property type="match status" value="1"/>
</dbReference>